<organism evidence="3 4">
    <name type="scientific">Heterodera trifolii</name>
    <dbReference type="NCBI Taxonomy" id="157864"/>
    <lineage>
        <taxon>Eukaryota</taxon>
        <taxon>Metazoa</taxon>
        <taxon>Ecdysozoa</taxon>
        <taxon>Nematoda</taxon>
        <taxon>Chromadorea</taxon>
        <taxon>Rhabditida</taxon>
        <taxon>Tylenchina</taxon>
        <taxon>Tylenchomorpha</taxon>
        <taxon>Tylenchoidea</taxon>
        <taxon>Heteroderidae</taxon>
        <taxon>Heteroderinae</taxon>
        <taxon>Heterodera</taxon>
    </lineage>
</organism>
<feature type="region of interest" description="Disordered" evidence="1">
    <location>
        <begin position="1"/>
        <end position="67"/>
    </location>
</feature>
<dbReference type="EMBL" id="JBICBT010000159">
    <property type="protein sequence ID" value="KAL3122096.1"/>
    <property type="molecule type" value="Genomic_DNA"/>
</dbReference>
<keyword evidence="4" id="KW-1185">Reference proteome</keyword>
<feature type="transmembrane region" description="Helical" evidence="2">
    <location>
        <begin position="91"/>
        <end position="114"/>
    </location>
</feature>
<protein>
    <submittedName>
        <fullName evidence="3">Uncharacterized protein</fullName>
    </submittedName>
</protein>
<name>A0ABD2M3U1_9BILA</name>
<dbReference type="Proteomes" id="UP001620626">
    <property type="component" value="Unassembled WGS sequence"/>
</dbReference>
<evidence type="ECO:0000313" key="4">
    <source>
        <dbReference type="Proteomes" id="UP001620626"/>
    </source>
</evidence>
<accession>A0ABD2M3U1</accession>
<reference evidence="3 4" key="1">
    <citation type="submission" date="2024-10" db="EMBL/GenBank/DDBJ databases">
        <authorList>
            <person name="Kim D."/>
        </authorList>
    </citation>
    <scope>NUCLEOTIDE SEQUENCE [LARGE SCALE GENOMIC DNA]</scope>
    <source>
        <strain evidence="3">BH-2024</strain>
    </source>
</reference>
<keyword evidence="2" id="KW-0472">Membrane</keyword>
<gene>
    <name evidence="3" type="ORF">niasHT_009389</name>
</gene>
<keyword evidence="2" id="KW-0812">Transmembrane</keyword>
<comment type="caution">
    <text evidence="3">The sequence shown here is derived from an EMBL/GenBank/DDBJ whole genome shotgun (WGS) entry which is preliminary data.</text>
</comment>
<feature type="compositionally biased region" description="Polar residues" evidence="1">
    <location>
        <begin position="18"/>
        <end position="27"/>
    </location>
</feature>
<sequence length="198" mass="21937">MDLTSEQMPLPSPVPSSPDANRSISDSEGTDPEPDEDEVERLGEDSAELSELSDNIEQEDFAGRPKGKGLSGWIQVIKPLVQGRVMLTLTIVNFVLFILTLILLIYLLVFTALISTSSEKRKELQGKINTVDYCSVSWHPLSACSAKCKGVGDRVEDYPTRSSYVDDVTGKCPEYFNKAPEDLKQIKYSVPCNVWACE</sequence>
<evidence type="ECO:0000313" key="3">
    <source>
        <dbReference type="EMBL" id="KAL3122096.1"/>
    </source>
</evidence>
<evidence type="ECO:0000256" key="1">
    <source>
        <dbReference type="SAM" id="MobiDB-lite"/>
    </source>
</evidence>
<feature type="compositionally biased region" description="Acidic residues" evidence="1">
    <location>
        <begin position="28"/>
        <end position="39"/>
    </location>
</feature>
<dbReference type="AlphaFoldDB" id="A0ABD2M3U1"/>
<evidence type="ECO:0000256" key="2">
    <source>
        <dbReference type="SAM" id="Phobius"/>
    </source>
</evidence>
<keyword evidence="2" id="KW-1133">Transmembrane helix</keyword>
<proteinExistence type="predicted"/>